<dbReference type="PANTHER" id="PTHR38469:SF1">
    <property type="entry name" value="PERIPLASMIC PEPTIDASE SUBFAMILY S1B"/>
    <property type="match status" value="1"/>
</dbReference>
<keyword evidence="5 6" id="KW-0378">Hydrolase</keyword>
<proteinExistence type="inferred from homology"/>
<name>A0ABT9I0G9_9GAMM</name>
<gene>
    <name evidence="8" type="ORF">ORJ04_12990</name>
</gene>
<keyword evidence="6" id="KW-0720">Serine protease</keyword>
<accession>A0ABT9I0G9</accession>
<evidence type="ECO:0000256" key="5">
    <source>
        <dbReference type="ARBA" id="ARBA00022801"/>
    </source>
</evidence>
<organism evidence="8 9">
    <name type="scientific">Rheinheimera baltica</name>
    <dbReference type="NCBI Taxonomy" id="67576"/>
    <lineage>
        <taxon>Bacteria</taxon>
        <taxon>Pseudomonadati</taxon>
        <taxon>Pseudomonadota</taxon>
        <taxon>Gammaproteobacteria</taxon>
        <taxon>Chromatiales</taxon>
        <taxon>Chromatiaceae</taxon>
        <taxon>Rheinheimera</taxon>
    </lineage>
</organism>
<protein>
    <recommendedName>
        <fullName evidence="6">Dipeptidyl-peptidase</fullName>
        <ecNumber evidence="6">3.4.14.-</ecNumber>
    </recommendedName>
</protein>
<feature type="signal peptide" evidence="6">
    <location>
        <begin position="1"/>
        <end position="21"/>
    </location>
</feature>
<dbReference type="InterPro" id="IPR019500">
    <property type="entry name" value="Pep_S46"/>
</dbReference>
<sequence length="673" mass="75863">MMKIICCSMLALLLLSPKGSAAEGFWLPSQLTADSPVLQRYKGQTLPLTHLQQVSGRIDNCSAAFISKAGLLITNANCVASYLQELSVASVAPEMPVPGLKFRMLQQTLDVTTTINRQLSGESSAYQRSIKFEQIKQQLQADCEQRSQLSCELKTLHHGLEFYLLQYKTLRDVRLVYRPPLSTADADQRWPRYGADFVILRAYDSANNDGVAYAKDNTPYRSAFARLSQQGVTDDELVISPSFSVHSRRYATATEIQFNFEQLFPRSIEYLQQATRLLKQLAPAGSARAEQYNNTLTDLTSEAEKLSDMLSHYQRSGLLSGKQQRQQAVLEWINSSAVRQQLYAPVLATLDRLLLQQQRVALRDLVLDYLKYAQLPALANQLYQHALQPNPTKAALLKSRMQQFDLRFDARVDLELALHFLEQYAKLPQGQRLVALDQYFALNDGFNREIVRHKLSAMYRGTSLTDANQRLQWLQRNAEQFQQSSDPLISFSVAMYDTVTQLNAERRQLKTALDNARAEFMEVLMAYNDAQAKTTYAEANGMLRFSVGRVSGYQPVDAVWFQPFSTLQGMLKLSRSVNNPQPVLAEHAADKLTPVNFLSSIDSGTDYGGAPTFNTKGEVVGLLFCGVEENLLADWHYDEALSRAVHVDSRFIIWQLKQTDAGRAVLAELFSDK</sequence>
<feature type="coiled-coil region" evidence="7">
    <location>
        <begin position="464"/>
        <end position="519"/>
    </location>
</feature>
<evidence type="ECO:0000256" key="4">
    <source>
        <dbReference type="ARBA" id="ARBA00022729"/>
    </source>
</evidence>
<evidence type="ECO:0000256" key="1">
    <source>
        <dbReference type="ARBA" id="ARBA00010491"/>
    </source>
</evidence>
<dbReference type="RefSeq" id="WP_305976351.1">
    <property type="nucleotide sequence ID" value="NZ_JAPJDZ010000032.1"/>
</dbReference>
<evidence type="ECO:0000256" key="2">
    <source>
        <dbReference type="ARBA" id="ARBA00022438"/>
    </source>
</evidence>
<keyword evidence="7" id="KW-0175">Coiled coil</keyword>
<keyword evidence="2 6" id="KW-0031">Aminopeptidase</keyword>
<dbReference type="Proteomes" id="UP001231109">
    <property type="component" value="Unassembled WGS sequence"/>
</dbReference>
<dbReference type="EMBL" id="JAPJDZ010000032">
    <property type="protein sequence ID" value="MDP5136864.1"/>
    <property type="molecule type" value="Genomic_DNA"/>
</dbReference>
<evidence type="ECO:0000256" key="6">
    <source>
        <dbReference type="RuleBase" id="RU366067"/>
    </source>
</evidence>
<keyword evidence="9" id="KW-1185">Reference proteome</keyword>
<evidence type="ECO:0000313" key="8">
    <source>
        <dbReference type="EMBL" id="MDP5136864.1"/>
    </source>
</evidence>
<dbReference type="SUPFAM" id="SSF50494">
    <property type="entry name" value="Trypsin-like serine proteases"/>
    <property type="match status" value="1"/>
</dbReference>
<keyword evidence="3 6" id="KW-0645">Protease</keyword>
<keyword evidence="4 6" id="KW-0732">Signal</keyword>
<dbReference type="EC" id="3.4.14.-" evidence="6"/>
<feature type="coiled-coil region" evidence="7">
    <location>
        <begin position="289"/>
        <end position="316"/>
    </location>
</feature>
<feature type="chain" id="PRO_5044987543" description="Dipeptidyl-peptidase" evidence="6">
    <location>
        <begin position="22"/>
        <end position="673"/>
    </location>
</feature>
<evidence type="ECO:0000256" key="3">
    <source>
        <dbReference type="ARBA" id="ARBA00022670"/>
    </source>
</evidence>
<evidence type="ECO:0000313" key="9">
    <source>
        <dbReference type="Proteomes" id="UP001231109"/>
    </source>
</evidence>
<comment type="similarity">
    <text evidence="1 6">Belongs to the peptidase S46 family.</text>
</comment>
<dbReference type="InterPro" id="IPR009003">
    <property type="entry name" value="Peptidase_S1_PA"/>
</dbReference>
<comment type="function">
    <text evidence="6">Catalyzes the removal of dipeptides from the N-terminus of oligopeptides.</text>
</comment>
<reference evidence="8 9" key="1">
    <citation type="submission" date="2022-11" db="EMBL/GenBank/DDBJ databases">
        <title>Viruses from the air-sea interface of a natural surface slick.</title>
        <authorList>
            <person name="Rahlff J."/>
            <person name="Holmfeldt K."/>
        </authorList>
    </citation>
    <scope>NUCLEOTIDE SEQUENCE [LARGE SCALE GENOMIC DNA]</scope>
    <source>
        <strain evidence="8 9">SMS4</strain>
    </source>
</reference>
<evidence type="ECO:0000256" key="7">
    <source>
        <dbReference type="SAM" id="Coils"/>
    </source>
</evidence>
<dbReference type="Pfam" id="PF10459">
    <property type="entry name" value="Peptidase_S46"/>
    <property type="match status" value="1"/>
</dbReference>
<comment type="caution">
    <text evidence="8">The sequence shown here is derived from an EMBL/GenBank/DDBJ whole genome shotgun (WGS) entry which is preliminary data.</text>
</comment>
<dbReference type="PANTHER" id="PTHR38469">
    <property type="entry name" value="PERIPLASMIC PEPTIDASE SUBFAMILY S1B"/>
    <property type="match status" value="1"/>
</dbReference>